<name>A0A9P6MI68_9FUNG</name>
<reference evidence="2" key="1">
    <citation type="journal article" date="2020" name="Fungal Divers.">
        <title>Resolving the Mortierellaceae phylogeny through synthesis of multi-gene phylogenetics and phylogenomics.</title>
        <authorList>
            <person name="Vandepol N."/>
            <person name="Liber J."/>
            <person name="Desiro A."/>
            <person name="Na H."/>
            <person name="Kennedy M."/>
            <person name="Barry K."/>
            <person name="Grigoriev I.V."/>
            <person name="Miller A.N."/>
            <person name="O'Donnell K."/>
            <person name="Stajich J.E."/>
            <person name="Bonito G."/>
        </authorList>
    </citation>
    <scope>NUCLEOTIDE SEQUENCE</scope>
    <source>
        <strain evidence="2">NRRL 2769</strain>
    </source>
</reference>
<accession>A0A9P6MI68</accession>
<evidence type="ECO:0000256" key="1">
    <source>
        <dbReference type="SAM" id="MobiDB-lite"/>
    </source>
</evidence>
<dbReference type="EMBL" id="JAAAID010002944">
    <property type="protein sequence ID" value="KAG0002452.1"/>
    <property type="molecule type" value="Genomic_DNA"/>
</dbReference>
<gene>
    <name evidence="2" type="ORF">BGZ80_005973</name>
</gene>
<proteinExistence type="predicted"/>
<sequence>MLTSTLHQTQNNNNYCHKQVAKALKPSKLPSSPQAYTITTMSLFKSNKNKSASAASTPAQTPRTSMQGTRPSYTNTMTVEQAVEALEKSVQYNSSRGYRM</sequence>
<organism evidence="2 3">
    <name type="scientific">Entomortierella chlamydospora</name>
    <dbReference type="NCBI Taxonomy" id="101097"/>
    <lineage>
        <taxon>Eukaryota</taxon>
        <taxon>Fungi</taxon>
        <taxon>Fungi incertae sedis</taxon>
        <taxon>Mucoromycota</taxon>
        <taxon>Mortierellomycotina</taxon>
        <taxon>Mortierellomycetes</taxon>
        <taxon>Mortierellales</taxon>
        <taxon>Mortierellaceae</taxon>
        <taxon>Entomortierella</taxon>
    </lineage>
</organism>
<dbReference type="AlphaFoldDB" id="A0A9P6MI68"/>
<protein>
    <submittedName>
        <fullName evidence="2">Uncharacterized protein</fullName>
    </submittedName>
</protein>
<feature type="compositionally biased region" description="Low complexity" evidence="1">
    <location>
        <begin position="48"/>
        <end position="65"/>
    </location>
</feature>
<dbReference type="Proteomes" id="UP000703661">
    <property type="component" value="Unassembled WGS sequence"/>
</dbReference>
<comment type="caution">
    <text evidence="2">The sequence shown here is derived from an EMBL/GenBank/DDBJ whole genome shotgun (WGS) entry which is preliminary data.</text>
</comment>
<evidence type="ECO:0000313" key="2">
    <source>
        <dbReference type="EMBL" id="KAG0002452.1"/>
    </source>
</evidence>
<evidence type="ECO:0000313" key="3">
    <source>
        <dbReference type="Proteomes" id="UP000703661"/>
    </source>
</evidence>
<feature type="region of interest" description="Disordered" evidence="1">
    <location>
        <begin position="48"/>
        <end position="72"/>
    </location>
</feature>
<keyword evidence="3" id="KW-1185">Reference proteome</keyword>